<feature type="active site" description="Proton acceptor" evidence="4">
    <location>
        <position position="377"/>
    </location>
</feature>
<feature type="active site" description="Nucleophile" evidence="4">
    <location>
        <position position="234"/>
    </location>
</feature>
<dbReference type="InParanoid" id="D6WQY5"/>
<dbReference type="InterPro" id="IPR002641">
    <property type="entry name" value="PNPLA_dom"/>
</dbReference>
<dbReference type="GO" id="GO:0047499">
    <property type="term" value="F:calcium-independent phospholipase A2 activity"/>
    <property type="evidence" value="ECO:0000318"/>
    <property type="project" value="GO_Central"/>
</dbReference>
<dbReference type="PhylomeDB" id="D6WQY5"/>
<dbReference type="PROSITE" id="PS51635">
    <property type="entry name" value="PNPLA"/>
    <property type="match status" value="1"/>
</dbReference>
<name>D6WQY5_TRICA</name>
<dbReference type="Proteomes" id="UP000007266">
    <property type="component" value="Linkage group 7"/>
</dbReference>
<dbReference type="AlphaFoldDB" id="D6WQY5"/>
<dbReference type="GO" id="GO:0016042">
    <property type="term" value="P:lipid catabolic process"/>
    <property type="evidence" value="ECO:0007669"/>
    <property type="project" value="UniProtKB-UniRule"/>
</dbReference>
<feature type="short sequence motif" description="GXGXXG" evidence="4">
    <location>
        <begin position="200"/>
        <end position="205"/>
    </location>
</feature>
<sequence length="540" mass="60633">MDPQKLQAKNVIISQWNLVNQLKTTLSKFTNEKTVENALNQEFTKFLQRIQPTINGIDLTKYFNALSLPIFKNSEQISETTVAKNSVKEMKKVVPKWKENSVTTKESVASRTHQILDLLASAKSHQTILNRTEALNAHLNKYPEAKHFAVKSNAIPLLLKIKTGNANNDTISGAVNETLALLGYAGPVSGKGVRILSIDGGGVRGILVIEMLKKLEELTGKRISEMFDLICGVSTGAIIASLVGVKRYTLDEISEIYKNLSTQIFTQSALKGTSSLVWSHSYYDTARWEKLLQEQIGNQTLISTARSSHCPRLCVLSAVVNQSRLSAYVFRNYSLPCRVQSQYLGSHKHLIWEAVRASAAAPTYFEEFKLENMLHQDGGILFNNPTAVAIHEARLLWPEAPIQCVLSFGTGRTIPLPVDPNTQKAVRNSSWKSKFYAIIESATDTEGVHTMLSDLLPPSIYYRFNPYLTEMLDIAEIDPKKVEQLLRDAVMYLRRNEDKFHEAARVLLQEKSLSQKAIDWLSLQQEIRGFRRVPQTLLTA</sequence>
<evidence type="ECO:0000259" key="5">
    <source>
        <dbReference type="PROSITE" id="PS51635"/>
    </source>
</evidence>
<evidence type="ECO:0000313" key="6">
    <source>
        <dbReference type="EMBL" id="EFA06489.1"/>
    </source>
</evidence>
<evidence type="ECO:0000256" key="2">
    <source>
        <dbReference type="ARBA" id="ARBA00022963"/>
    </source>
</evidence>
<dbReference type="PANTHER" id="PTHR24185:SF1">
    <property type="entry name" value="CALCIUM-INDEPENDENT PHOSPHOLIPASE A2-GAMMA"/>
    <property type="match status" value="1"/>
</dbReference>
<proteinExistence type="predicted"/>
<gene>
    <name evidence="6" type="primary">AUGUSTUS-3.0.2_09386</name>
    <name evidence="6" type="ORF">TcasGA2_TC009386</name>
</gene>
<dbReference type="HOGENOM" id="CLU_000288_144_7_1"/>
<dbReference type="eggNOG" id="KOG4231">
    <property type="taxonomic scope" value="Eukaryota"/>
</dbReference>
<feature type="short sequence motif" description="GXSXG" evidence="4">
    <location>
        <begin position="232"/>
        <end position="236"/>
    </location>
</feature>
<dbReference type="STRING" id="7070.D6WQY5"/>
<evidence type="ECO:0000256" key="4">
    <source>
        <dbReference type="PROSITE-ProRule" id="PRU01161"/>
    </source>
</evidence>
<dbReference type="GO" id="GO:0019369">
    <property type="term" value="P:arachidonate metabolic process"/>
    <property type="evidence" value="ECO:0000318"/>
    <property type="project" value="GO_Central"/>
</dbReference>
<feature type="domain" description="PNPLA" evidence="5">
    <location>
        <begin position="196"/>
        <end position="390"/>
    </location>
</feature>
<dbReference type="SUPFAM" id="SSF52151">
    <property type="entry name" value="FabD/lysophospholipase-like"/>
    <property type="match status" value="1"/>
</dbReference>
<dbReference type="InterPro" id="IPR045217">
    <property type="entry name" value="PNPLA8-like"/>
</dbReference>
<dbReference type="PANTHER" id="PTHR24185">
    <property type="entry name" value="CALCIUM-INDEPENDENT PHOSPHOLIPASE A2-GAMMA"/>
    <property type="match status" value="1"/>
</dbReference>
<dbReference type="CDD" id="cd07211">
    <property type="entry name" value="Pat_PNPLA8"/>
    <property type="match status" value="1"/>
</dbReference>
<keyword evidence="2 4" id="KW-0442">Lipid degradation</keyword>
<keyword evidence="3 4" id="KW-0443">Lipid metabolism</keyword>
<organism evidence="6 7">
    <name type="scientific">Tribolium castaneum</name>
    <name type="common">Red flour beetle</name>
    <dbReference type="NCBI Taxonomy" id="7070"/>
    <lineage>
        <taxon>Eukaryota</taxon>
        <taxon>Metazoa</taxon>
        <taxon>Ecdysozoa</taxon>
        <taxon>Arthropoda</taxon>
        <taxon>Hexapoda</taxon>
        <taxon>Insecta</taxon>
        <taxon>Pterygota</taxon>
        <taxon>Neoptera</taxon>
        <taxon>Endopterygota</taxon>
        <taxon>Coleoptera</taxon>
        <taxon>Polyphaga</taxon>
        <taxon>Cucujiformia</taxon>
        <taxon>Tenebrionidae</taxon>
        <taxon>Tenebrionidae incertae sedis</taxon>
        <taxon>Tribolium</taxon>
    </lineage>
</organism>
<accession>D6WQY5</accession>
<keyword evidence="7" id="KW-1185">Reference proteome</keyword>
<dbReference type="InterPro" id="IPR016035">
    <property type="entry name" value="Acyl_Trfase/lysoPLipase"/>
</dbReference>
<feature type="short sequence motif" description="DGA/G" evidence="4">
    <location>
        <begin position="377"/>
        <end position="379"/>
    </location>
</feature>
<dbReference type="Gene3D" id="3.40.1090.10">
    <property type="entry name" value="Cytosolic phospholipase A2 catalytic domain"/>
    <property type="match status" value="1"/>
</dbReference>
<dbReference type="EMBL" id="KQ971351">
    <property type="protein sequence ID" value="EFA06489.1"/>
    <property type="molecule type" value="Genomic_DNA"/>
</dbReference>
<evidence type="ECO:0000256" key="1">
    <source>
        <dbReference type="ARBA" id="ARBA00022801"/>
    </source>
</evidence>
<reference evidence="6 7" key="1">
    <citation type="journal article" date="2008" name="Nature">
        <title>The genome of the model beetle and pest Tribolium castaneum.</title>
        <authorList>
            <consortium name="Tribolium Genome Sequencing Consortium"/>
            <person name="Richards S."/>
            <person name="Gibbs R.A."/>
            <person name="Weinstock G.M."/>
            <person name="Brown S.J."/>
            <person name="Denell R."/>
            <person name="Beeman R.W."/>
            <person name="Gibbs R."/>
            <person name="Beeman R.W."/>
            <person name="Brown S.J."/>
            <person name="Bucher G."/>
            <person name="Friedrich M."/>
            <person name="Grimmelikhuijzen C.J."/>
            <person name="Klingler M."/>
            <person name="Lorenzen M."/>
            <person name="Richards S."/>
            <person name="Roth S."/>
            <person name="Schroder R."/>
            <person name="Tautz D."/>
            <person name="Zdobnov E.M."/>
            <person name="Muzny D."/>
            <person name="Gibbs R.A."/>
            <person name="Weinstock G.M."/>
            <person name="Attaway T."/>
            <person name="Bell S."/>
            <person name="Buhay C.J."/>
            <person name="Chandrabose M.N."/>
            <person name="Chavez D."/>
            <person name="Clerk-Blankenburg K.P."/>
            <person name="Cree A."/>
            <person name="Dao M."/>
            <person name="Davis C."/>
            <person name="Chacko J."/>
            <person name="Dinh H."/>
            <person name="Dugan-Rocha S."/>
            <person name="Fowler G."/>
            <person name="Garner T.T."/>
            <person name="Garnes J."/>
            <person name="Gnirke A."/>
            <person name="Hawes A."/>
            <person name="Hernandez J."/>
            <person name="Hines S."/>
            <person name="Holder M."/>
            <person name="Hume J."/>
            <person name="Jhangiani S.N."/>
            <person name="Joshi V."/>
            <person name="Khan Z.M."/>
            <person name="Jackson L."/>
            <person name="Kovar C."/>
            <person name="Kowis A."/>
            <person name="Lee S."/>
            <person name="Lewis L.R."/>
            <person name="Margolis J."/>
            <person name="Morgan M."/>
            <person name="Nazareth L.V."/>
            <person name="Nguyen N."/>
            <person name="Okwuonu G."/>
            <person name="Parker D."/>
            <person name="Richards S."/>
            <person name="Ruiz S.J."/>
            <person name="Santibanez J."/>
            <person name="Savard J."/>
            <person name="Scherer S.E."/>
            <person name="Schneider B."/>
            <person name="Sodergren E."/>
            <person name="Tautz D."/>
            <person name="Vattahil S."/>
            <person name="Villasana D."/>
            <person name="White C.S."/>
            <person name="Wright R."/>
            <person name="Park Y."/>
            <person name="Beeman R.W."/>
            <person name="Lord J."/>
            <person name="Oppert B."/>
            <person name="Lorenzen M."/>
            <person name="Brown S."/>
            <person name="Wang L."/>
            <person name="Savard J."/>
            <person name="Tautz D."/>
            <person name="Richards S."/>
            <person name="Weinstock G."/>
            <person name="Gibbs R.A."/>
            <person name="Liu Y."/>
            <person name="Worley K."/>
            <person name="Weinstock G."/>
            <person name="Elsik C.G."/>
            <person name="Reese J.T."/>
            <person name="Elhaik E."/>
            <person name="Landan G."/>
            <person name="Graur D."/>
            <person name="Arensburger P."/>
            <person name="Atkinson P."/>
            <person name="Beeman R.W."/>
            <person name="Beidler J."/>
            <person name="Brown S.J."/>
            <person name="Demuth J.P."/>
            <person name="Drury D.W."/>
            <person name="Du Y.Z."/>
            <person name="Fujiwara H."/>
            <person name="Lorenzen M."/>
            <person name="Maselli V."/>
            <person name="Osanai M."/>
            <person name="Park Y."/>
            <person name="Robertson H.M."/>
            <person name="Tu Z."/>
            <person name="Wang J.J."/>
            <person name="Wang S."/>
            <person name="Richards S."/>
            <person name="Song H."/>
            <person name="Zhang L."/>
            <person name="Sodergren E."/>
            <person name="Werner D."/>
            <person name="Stanke M."/>
            <person name="Morgenstern B."/>
            <person name="Solovyev V."/>
            <person name="Kosarev P."/>
            <person name="Brown G."/>
            <person name="Chen H.C."/>
            <person name="Ermolaeva O."/>
            <person name="Hlavina W."/>
            <person name="Kapustin Y."/>
            <person name="Kiryutin B."/>
            <person name="Kitts P."/>
            <person name="Maglott D."/>
            <person name="Pruitt K."/>
            <person name="Sapojnikov V."/>
            <person name="Souvorov A."/>
            <person name="Mackey A.J."/>
            <person name="Waterhouse R.M."/>
            <person name="Wyder S."/>
            <person name="Zdobnov E.M."/>
            <person name="Zdobnov E.M."/>
            <person name="Wyder S."/>
            <person name="Kriventseva E.V."/>
            <person name="Kadowaki T."/>
            <person name="Bork P."/>
            <person name="Aranda M."/>
            <person name="Bao R."/>
            <person name="Beermann A."/>
            <person name="Berns N."/>
            <person name="Bolognesi R."/>
            <person name="Bonneton F."/>
            <person name="Bopp D."/>
            <person name="Brown S.J."/>
            <person name="Bucher G."/>
            <person name="Butts T."/>
            <person name="Chaumot A."/>
            <person name="Denell R.E."/>
            <person name="Ferrier D.E."/>
            <person name="Friedrich M."/>
            <person name="Gordon C.M."/>
            <person name="Jindra M."/>
            <person name="Klingler M."/>
            <person name="Lan Q."/>
            <person name="Lattorff H.M."/>
            <person name="Laudet V."/>
            <person name="von Levetsow C."/>
            <person name="Liu Z."/>
            <person name="Lutz R."/>
            <person name="Lynch J.A."/>
            <person name="da Fonseca R.N."/>
            <person name="Posnien N."/>
            <person name="Reuter R."/>
            <person name="Roth S."/>
            <person name="Savard J."/>
            <person name="Schinko J.B."/>
            <person name="Schmitt C."/>
            <person name="Schoppmeier M."/>
            <person name="Schroder R."/>
            <person name="Shippy T.D."/>
            <person name="Simonnet F."/>
            <person name="Marques-Souza H."/>
            <person name="Tautz D."/>
            <person name="Tomoyasu Y."/>
            <person name="Trauner J."/>
            <person name="Van der Zee M."/>
            <person name="Vervoort M."/>
            <person name="Wittkopp N."/>
            <person name="Wimmer E.A."/>
            <person name="Yang X."/>
            <person name="Jones A.K."/>
            <person name="Sattelle D.B."/>
            <person name="Ebert P.R."/>
            <person name="Nelson D."/>
            <person name="Scott J.G."/>
            <person name="Beeman R.W."/>
            <person name="Muthukrishnan S."/>
            <person name="Kramer K.J."/>
            <person name="Arakane Y."/>
            <person name="Beeman R.W."/>
            <person name="Zhu Q."/>
            <person name="Hogenkamp D."/>
            <person name="Dixit R."/>
            <person name="Oppert B."/>
            <person name="Jiang H."/>
            <person name="Zou Z."/>
            <person name="Marshall J."/>
            <person name="Elpidina E."/>
            <person name="Vinokurov K."/>
            <person name="Oppert C."/>
            <person name="Zou Z."/>
            <person name="Evans J."/>
            <person name="Lu Z."/>
            <person name="Zhao P."/>
            <person name="Sumathipala N."/>
            <person name="Altincicek B."/>
            <person name="Vilcinskas A."/>
            <person name="Williams M."/>
            <person name="Hultmark D."/>
            <person name="Hetru C."/>
            <person name="Jiang H."/>
            <person name="Grimmelikhuijzen C.J."/>
            <person name="Hauser F."/>
            <person name="Cazzamali G."/>
            <person name="Williamson M."/>
            <person name="Park Y."/>
            <person name="Li B."/>
            <person name="Tanaka Y."/>
            <person name="Predel R."/>
            <person name="Neupert S."/>
            <person name="Schachtner J."/>
            <person name="Verleyen P."/>
            <person name="Raible F."/>
            <person name="Bork P."/>
            <person name="Friedrich M."/>
            <person name="Walden K.K."/>
            <person name="Robertson H.M."/>
            <person name="Angeli S."/>
            <person name="Foret S."/>
            <person name="Bucher G."/>
            <person name="Schuetz S."/>
            <person name="Maleszka R."/>
            <person name="Wimmer E.A."/>
            <person name="Beeman R.W."/>
            <person name="Lorenzen M."/>
            <person name="Tomoyasu Y."/>
            <person name="Miller S.C."/>
            <person name="Grossmann D."/>
            <person name="Bucher G."/>
        </authorList>
    </citation>
    <scope>NUCLEOTIDE SEQUENCE [LARGE SCALE GENOMIC DNA]</scope>
    <source>
        <strain evidence="6 7">Georgia GA2</strain>
    </source>
</reference>
<dbReference type="Pfam" id="PF01734">
    <property type="entry name" value="Patatin"/>
    <property type="match status" value="1"/>
</dbReference>
<dbReference type="OMA" id="GSHKHKL"/>
<evidence type="ECO:0000256" key="3">
    <source>
        <dbReference type="ARBA" id="ARBA00023098"/>
    </source>
</evidence>
<reference evidence="6 7" key="2">
    <citation type="journal article" date="2010" name="Nucleic Acids Res.">
        <title>BeetleBase in 2010: revisions to provide comprehensive genomic information for Tribolium castaneum.</title>
        <authorList>
            <person name="Kim H.S."/>
            <person name="Murphy T."/>
            <person name="Xia J."/>
            <person name="Caragea D."/>
            <person name="Park Y."/>
            <person name="Beeman R.W."/>
            <person name="Lorenzen M.D."/>
            <person name="Butcher S."/>
            <person name="Manak J.R."/>
            <person name="Brown S.J."/>
        </authorList>
    </citation>
    <scope>GENOME REANNOTATION</scope>
    <source>
        <strain evidence="6 7">Georgia GA2</strain>
    </source>
</reference>
<protein>
    <submittedName>
        <fullName evidence="6">Calcium-independent phospholipase A2-gamma-like Protein</fullName>
    </submittedName>
</protein>
<evidence type="ECO:0000313" key="7">
    <source>
        <dbReference type="Proteomes" id="UP000007266"/>
    </source>
</evidence>
<dbReference type="GO" id="GO:0016020">
    <property type="term" value="C:membrane"/>
    <property type="evidence" value="ECO:0000318"/>
    <property type="project" value="GO_Central"/>
</dbReference>
<keyword evidence="1 4" id="KW-0378">Hydrolase</keyword>